<evidence type="ECO:0000256" key="2">
    <source>
        <dbReference type="SAM" id="Phobius"/>
    </source>
</evidence>
<dbReference type="EMBL" id="JBEZUR010000034">
    <property type="protein sequence ID" value="MEU3556490.1"/>
    <property type="molecule type" value="Genomic_DNA"/>
</dbReference>
<evidence type="ECO:0000256" key="1">
    <source>
        <dbReference type="SAM" id="MobiDB-lite"/>
    </source>
</evidence>
<feature type="transmembrane region" description="Helical" evidence="2">
    <location>
        <begin position="161"/>
        <end position="182"/>
    </location>
</feature>
<keyword evidence="2" id="KW-0472">Membrane</keyword>
<feature type="transmembrane region" description="Helical" evidence="2">
    <location>
        <begin position="312"/>
        <end position="332"/>
    </location>
</feature>
<evidence type="ECO:0008006" key="5">
    <source>
        <dbReference type="Google" id="ProtNLM"/>
    </source>
</evidence>
<protein>
    <recommendedName>
        <fullName evidence="5">ABC transporter permease</fullName>
    </recommendedName>
</protein>
<dbReference type="Proteomes" id="UP001550850">
    <property type="component" value="Unassembled WGS sequence"/>
</dbReference>
<feature type="transmembrane region" description="Helical" evidence="2">
    <location>
        <begin position="194"/>
        <end position="216"/>
    </location>
</feature>
<feature type="transmembrane region" description="Helical" evidence="2">
    <location>
        <begin position="247"/>
        <end position="267"/>
    </location>
</feature>
<feature type="compositionally biased region" description="Pro residues" evidence="1">
    <location>
        <begin position="9"/>
        <end position="23"/>
    </location>
</feature>
<feature type="transmembrane region" description="Helical" evidence="2">
    <location>
        <begin position="31"/>
        <end position="51"/>
    </location>
</feature>
<dbReference type="RefSeq" id="WP_170145182.1">
    <property type="nucleotide sequence ID" value="NZ_BEVZ01000012.1"/>
</dbReference>
<gene>
    <name evidence="3" type="ORF">AB0E65_20105</name>
</gene>
<proteinExistence type="predicted"/>
<evidence type="ECO:0000313" key="3">
    <source>
        <dbReference type="EMBL" id="MEU3556490.1"/>
    </source>
</evidence>
<comment type="caution">
    <text evidence="3">The sequence shown here is derived from an EMBL/GenBank/DDBJ whole genome shotgun (WGS) entry which is preliminary data.</text>
</comment>
<evidence type="ECO:0000313" key="4">
    <source>
        <dbReference type="Proteomes" id="UP001550850"/>
    </source>
</evidence>
<accession>A0ABV2YL80</accession>
<feature type="transmembrane region" description="Helical" evidence="2">
    <location>
        <begin position="222"/>
        <end position="242"/>
    </location>
</feature>
<feature type="region of interest" description="Disordered" evidence="1">
    <location>
        <begin position="1"/>
        <end position="25"/>
    </location>
</feature>
<sequence length="346" mass="35031">MSAPSDEAPGPPPPASPTSPSPSPGALRRRLTVLVLELTVLVVAMLAAFALPAVNGGPREIPIGVAGPASTAERLEKATADTEWQVTRFDDVEELTTAVQHREIVGGITVTPTGVTLYRAGAAGPQAAAALTALATGAAGRQHAELTVKDLAPFPEGDPRGAGFAAAALPMVFGGIVPAAALARLFPGRPRYRLAGGVLFSLTAGFAVTAVLQYGIGSLSGHYGTTALGLSLGIAALAFTLLGLEAVFGLPGLVVGAALMMLLANPLSGLVTGPHWLPGGWADVGQLLPPGASGSLLRANAFFHGINALGPALVLACWVLLGVTLLLTGGRIRARRAERARRDTAV</sequence>
<name>A0ABV2YL80_9ACTN</name>
<keyword evidence="4" id="KW-1185">Reference proteome</keyword>
<keyword evidence="2" id="KW-1133">Transmembrane helix</keyword>
<organism evidence="3 4">
    <name type="scientific">Streptomyces fragilis</name>
    <dbReference type="NCBI Taxonomy" id="67301"/>
    <lineage>
        <taxon>Bacteria</taxon>
        <taxon>Bacillati</taxon>
        <taxon>Actinomycetota</taxon>
        <taxon>Actinomycetes</taxon>
        <taxon>Kitasatosporales</taxon>
        <taxon>Streptomycetaceae</taxon>
        <taxon>Streptomyces</taxon>
    </lineage>
</organism>
<reference evidence="3 4" key="1">
    <citation type="submission" date="2024-06" db="EMBL/GenBank/DDBJ databases">
        <title>The Natural Products Discovery Center: Release of the First 8490 Sequenced Strains for Exploring Actinobacteria Biosynthetic Diversity.</title>
        <authorList>
            <person name="Kalkreuter E."/>
            <person name="Kautsar S.A."/>
            <person name="Yang D."/>
            <person name="Bader C.D."/>
            <person name="Teijaro C.N."/>
            <person name="Fluegel L."/>
            <person name="Davis C.M."/>
            <person name="Simpson J.R."/>
            <person name="Lauterbach L."/>
            <person name="Steele A.D."/>
            <person name="Gui C."/>
            <person name="Meng S."/>
            <person name="Li G."/>
            <person name="Viehrig K."/>
            <person name="Ye F."/>
            <person name="Su P."/>
            <person name="Kiefer A.F."/>
            <person name="Nichols A."/>
            <person name="Cepeda A.J."/>
            <person name="Yan W."/>
            <person name="Fan B."/>
            <person name="Jiang Y."/>
            <person name="Adhikari A."/>
            <person name="Zheng C.-J."/>
            <person name="Schuster L."/>
            <person name="Cowan T.M."/>
            <person name="Smanski M.J."/>
            <person name="Chevrette M.G."/>
            <person name="De Carvalho L.P.S."/>
            <person name="Shen B."/>
        </authorList>
    </citation>
    <scope>NUCLEOTIDE SEQUENCE [LARGE SCALE GENOMIC DNA]</scope>
    <source>
        <strain evidence="3 4">NPDC038104</strain>
    </source>
</reference>
<keyword evidence="2" id="KW-0812">Transmembrane</keyword>